<feature type="signal peptide" evidence="4">
    <location>
        <begin position="1"/>
        <end position="28"/>
    </location>
</feature>
<feature type="binding site" evidence="4">
    <location>
        <begin position="67"/>
        <end position="68"/>
    </location>
    <ligand>
        <name>substrate</name>
    </ligand>
</feature>
<evidence type="ECO:0000313" key="8">
    <source>
        <dbReference type="Proteomes" id="UP000050420"/>
    </source>
</evidence>
<comment type="catalytic activity">
    <reaction evidence="4">
        <text>Eliminative cleavage of alginate to give oligosaccharides with 4-deoxy-alpha-L-erythro-hex-4-enuronosyl groups at their non-reducing ends and beta-D-mannuronate at their reducing end.</text>
        <dbReference type="EC" id="4.2.2.3"/>
    </reaction>
</comment>
<keyword evidence="3 4" id="KW-0456">Lyase</keyword>
<dbReference type="InterPro" id="IPR022859">
    <property type="entry name" value="Alginate_lyase"/>
</dbReference>
<dbReference type="NCBIfam" id="NF001468">
    <property type="entry name" value="PRK00325.1-3"/>
    <property type="match status" value="1"/>
</dbReference>
<dbReference type="GO" id="GO:0042597">
    <property type="term" value="C:periplasmic space"/>
    <property type="evidence" value="ECO:0007669"/>
    <property type="project" value="InterPro"/>
</dbReference>
<organism evidence="7 8">
    <name type="scientific">Pseudomonas amygdali pv. mori</name>
    <dbReference type="NCBI Taxonomy" id="34065"/>
    <lineage>
        <taxon>Bacteria</taxon>
        <taxon>Pseudomonadati</taxon>
        <taxon>Pseudomonadota</taxon>
        <taxon>Gammaproteobacteria</taxon>
        <taxon>Pseudomonadales</taxon>
        <taxon>Pseudomonadaceae</taxon>
        <taxon>Pseudomonas</taxon>
        <taxon>Pseudomonas amygdali</taxon>
    </lineage>
</organism>
<dbReference type="InterPro" id="IPR008929">
    <property type="entry name" value="Chondroitin_lyas"/>
</dbReference>
<gene>
    <name evidence="4" type="primary">algL</name>
    <name evidence="7" type="ORF">ALO63_02215</name>
</gene>
<dbReference type="CDD" id="cd00244">
    <property type="entry name" value="AlgLyase"/>
    <property type="match status" value="1"/>
</dbReference>
<dbReference type="HAMAP" id="MF_00557">
    <property type="entry name" value="Alginate_lyase"/>
    <property type="match status" value="1"/>
</dbReference>
<feature type="binding site" evidence="4">
    <location>
        <position position="258"/>
    </location>
    <ligand>
        <name>substrate</name>
    </ligand>
</feature>
<evidence type="ECO:0000313" key="7">
    <source>
        <dbReference type="EMBL" id="KPX99782.1"/>
    </source>
</evidence>
<dbReference type="EMBL" id="LJQU01000136">
    <property type="protein sequence ID" value="KPX99782.1"/>
    <property type="molecule type" value="Genomic_DNA"/>
</dbReference>
<evidence type="ECO:0000259" key="6">
    <source>
        <dbReference type="Pfam" id="PF05426"/>
    </source>
</evidence>
<reference evidence="7 8" key="1">
    <citation type="submission" date="2015-09" db="EMBL/GenBank/DDBJ databases">
        <title>Genome announcement of multiple Pseudomonas syringae strains.</title>
        <authorList>
            <person name="Thakur S."/>
            <person name="Wang P.W."/>
            <person name="Gong Y."/>
            <person name="Weir B.S."/>
            <person name="Guttman D.S."/>
        </authorList>
    </citation>
    <scope>NUCLEOTIDE SEQUENCE [LARGE SCALE GENOMIC DNA]</scope>
    <source>
        <strain evidence="7 8">ICMP4331</strain>
    </source>
</reference>
<dbReference type="Gene3D" id="1.50.10.100">
    <property type="entry name" value="Chondroitin AC/alginate lyase"/>
    <property type="match status" value="1"/>
</dbReference>
<evidence type="ECO:0000256" key="1">
    <source>
        <dbReference type="ARBA" id="ARBA00022729"/>
    </source>
</evidence>
<comment type="caution">
    <text evidence="7">The sequence shown here is derived from an EMBL/GenBank/DDBJ whole genome shotgun (WGS) entry which is preliminary data.</text>
</comment>
<evidence type="ECO:0000256" key="2">
    <source>
        <dbReference type="ARBA" id="ARBA00022764"/>
    </source>
</evidence>
<feature type="binding site" evidence="4">
    <location>
        <begin position="140"/>
        <end position="141"/>
    </location>
    <ligand>
        <name>substrate</name>
    </ligand>
</feature>
<dbReference type="GO" id="GO:0042122">
    <property type="term" value="P:alginic acid catabolic process"/>
    <property type="evidence" value="ECO:0007669"/>
    <property type="project" value="UniProtKB-UniRule"/>
</dbReference>
<dbReference type="GO" id="GO:0045135">
    <property type="term" value="F:poly(beta-D-mannuronate) lyase activity"/>
    <property type="evidence" value="ECO:0007669"/>
    <property type="project" value="UniProtKB-UniRule"/>
</dbReference>
<dbReference type="Pfam" id="PF05426">
    <property type="entry name" value="Alginate_lyase"/>
    <property type="match status" value="1"/>
</dbReference>
<feature type="compositionally biased region" description="Basic and acidic residues" evidence="5">
    <location>
        <begin position="364"/>
        <end position="381"/>
    </location>
</feature>
<dbReference type="PATRIC" id="fig|34065.5.peg.3164"/>
<comment type="function">
    <text evidence="4">Catalyzes the depolymerization of alginate by cleaving the beta-1,4 glycosidic bond between two adjacent sugar residues via a beta-elimination mechanism.</text>
</comment>
<name>A0A0P9WDY2_PSEA0</name>
<dbReference type="SUPFAM" id="SSF48230">
    <property type="entry name" value="Chondroitin AC/alginate lyase"/>
    <property type="match status" value="1"/>
</dbReference>
<dbReference type="EC" id="4.2.2.3" evidence="4"/>
<evidence type="ECO:0000256" key="4">
    <source>
        <dbReference type="HAMAP-Rule" id="MF_00557"/>
    </source>
</evidence>
<feature type="chain" id="PRO_5008993581" description="Alginate lyase" evidence="4">
    <location>
        <begin position="29"/>
        <end position="381"/>
    </location>
</feature>
<protein>
    <recommendedName>
        <fullName evidence="4">Alginate lyase</fullName>
        <ecNumber evidence="4">4.2.2.3</ecNumber>
    </recommendedName>
    <alternativeName>
        <fullName evidence="4">Poly(beta-D-mannuronate) lyase</fullName>
    </alternativeName>
</protein>
<dbReference type="NCBIfam" id="NF001467">
    <property type="entry name" value="PRK00325.1-2"/>
    <property type="match status" value="1"/>
</dbReference>
<evidence type="ECO:0000256" key="5">
    <source>
        <dbReference type="SAM" id="MobiDB-lite"/>
    </source>
</evidence>
<evidence type="ECO:0000256" key="3">
    <source>
        <dbReference type="ARBA" id="ARBA00023239"/>
    </source>
</evidence>
<feature type="region of interest" description="Disordered" evidence="5">
    <location>
        <begin position="360"/>
        <end position="381"/>
    </location>
</feature>
<feature type="domain" description="Alginate lyase" evidence="6">
    <location>
        <begin position="65"/>
        <end position="305"/>
    </location>
</feature>
<comment type="similarity">
    <text evidence="4">Belongs to the polysaccharide lyase 5 family.</text>
</comment>
<keyword evidence="2" id="KW-0574">Periplasm</keyword>
<keyword evidence="1 4" id="KW-0732">Signal</keyword>
<dbReference type="AlphaFoldDB" id="A0A0P9WDY2"/>
<sequence length="381" mass="42827" precursor="true">MQTPKLIRPTLLSMAILSSMAWATGASAALVPPKGYDAPIEKMKTGDHNFSCEAIPKPYTDKLVFRSKYEGSDKARATLNAVSEEAFRDATKDITDLERGVSKVVMQYMRDGRPEQLDCALNMMTTWAKADALESREFNHTGKSMRKWALGSMSSAYLRLKFSESHPLANRQQDAKIIEAWFSKLADQVVSDWSNLPLEKINNHSYWAAWSVMATAVATNRQDLFDWAVKEYKVAANQVDKDGFLPNEMKRRQRALSYHNYALPPLAMIASFAQANGVDLRPENNGALKRLGDRVLAGVKDPSIFAEHNGEKQDMTDLKKDPKFAWLEPYCSLYTCSPDVLEEKHEKQPFKTFRLGGDLTKVYDPTHEKGDKGDKGDNDGS</sequence>
<dbReference type="InterPro" id="IPR008397">
    <property type="entry name" value="Alginate_lyase_dom"/>
</dbReference>
<proteinExistence type="inferred from homology"/>
<accession>A0A0P9WDY2</accession>
<dbReference type="Proteomes" id="UP000050420">
    <property type="component" value="Unassembled WGS sequence"/>
</dbReference>